<accession>A0A644WMT9</accession>
<dbReference type="InterPro" id="IPR011060">
    <property type="entry name" value="RibuloseP-bd_barrel"/>
</dbReference>
<evidence type="ECO:0000256" key="8">
    <source>
        <dbReference type="ARBA" id="ARBA00033428"/>
    </source>
</evidence>
<dbReference type="InterPro" id="IPR011995">
    <property type="entry name" value="OMPdecase_type-2"/>
</dbReference>
<dbReference type="AlphaFoldDB" id="A0A644WMT9"/>
<sequence length="280" mass="30721">MNRQELTDLVFRKKSVLCVGLDSELAKIPGHIREGRTDEDAVFEFNKAIVDATIQYTVAYKPNLAFYEAMGLAGWNALYRTVAYIRLLEEPVFIIADAKRADIGNTSRLYASAFFGDGKTSPDFDAVTVAPYMGSDSVSPFLSFEGKWVILLALTSNPGADDFQLTQTPDGMQLFERVLTQSKQWGNENNMMYVIGATRAEMLKKVRTIVPDNFLLIPGVGAQGGDLGEVLKNGWNNSGGLLINASRSIIFASSGNDFAEAAATEAARMQTEMAEFINKQ</sequence>
<dbReference type="GO" id="GO:0006207">
    <property type="term" value="P:'de novo' pyrimidine nucleobase biosynthetic process"/>
    <property type="evidence" value="ECO:0007669"/>
    <property type="project" value="InterPro"/>
</dbReference>
<protein>
    <recommendedName>
        <fullName evidence="4">Orotidine 5'-phosphate decarboxylase</fullName>
        <ecNumber evidence="3">4.1.1.23</ecNumber>
    </recommendedName>
    <alternativeName>
        <fullName evidence="8">OMP decarboxylase</fullName>
    </alternativeName>
</protein>
<evidence type="ECO:0000256" key="4">
    <source>
        <dbReference type="ARBA" id="ARBA00021923"/>
    </source>
</evidence>
<evidence type="ECO:0000256" key="3">
    <source>
        <dbReference type="ARBA" id="ARBA00012321"/>
    </source>
</evidence>
<keyword evidence="7 11" id="KW-0456">Lyase</keyword>
<evidence type="ECO:0000256" key="2">
    <source>
        <dbReference type="ARBA" id="ARBA00008847"/>
    </source>
</evidence>
<dbReference type="SMART" id="SM00934">
    <property type="entry name" value="OMPdecase"/>
    <property type="match status" value="1"/>
</dbReference>
<comment type="catalytic activity">
    <reaction evidence="9">
        <text>orotidine 5'-phosphate + H(+) = UMP + CO2</text>
        <dbReference type="Rhea" id="RHEA:11596"/>
        <dbReference type="ChEBI" id="CHEBI:15378"/>
        <dbReference type="ChEBI" id="CHEBI:16526"/>
        <dbReference type="ChEBI" id="CHEBI:57538"/>
        <dbReference type="ChEBI" id="CHEBI:57865"/>
        <dbReference type="EC" id="4.1.1.23"/>
    </reaction>
</comment>
<keyword evidence="6" id="KW-0665">Pyrimidine biosynthesis</keyword>
<dbReference type="EC" id="4.1.1.23" evidence="3"/>
<evidence type="ECO:0000256" key="7">
    <source>
        <dbReference type="ARBA" id="ARBA00023239"/>
    </source>
</evidence>
<comment type="pathway">
    <text evidence="1">Pyrimidine metabolism; UMP biosynthesis via de novo pathway; UMP from orotate: step 2/2.</text>
</comment>
<feature type="domain" description="Orotidine 5'-phosphate decarboxylase" evidence="10">
    <location>
        <begin position="16"/>
        <end position="262"/>
    </location>
</feature>
<name>A0A644WMT9_9ZZZZ</name>
<dbReference type="PANTHER" id="PTHR43375:SF1">
    <property type="entry name" value="OROTIDINE 5'-PHOSPHATE DECARBOXYLASE"/>
    <property type="match status" value="1"/>
</dbReference>
<dbReference type="PANTHER" id="PTHR43375">
    <property type="entry name" value="OROTIDINE 5'-PHOSPHATE DECARBOXYLASE"/>
    <property type="match status" value="1"/>
</dbReference>
<gene>
    <name evidence="11" type="primary">pyrF_17</name>
    <name evidence="11" type="ORF">SDC9_51406</name>
</gene>
<dbReference type="CDD" id="cd04725">
    <property type="entry name" value="OMP_decarboxylase_like"/>
    <property type="match status" value="1"/>
</dbReference>
<dbReference type="GO" id="GO:0004590">
    <property type="term" value="F:orotidine-5'-phosphate decarboxylase activity"/>
    <property type="evidence" value="ECO:0007669"/>
    <property type="project" value="UniProtKB-EC"/>
</dbReference>
<dbReference type="UniPathway" id="UPA00070">
    <property type="reaction ID" value="UER00120"/>
</dbReference>
<dbReference type="InterPro" id="IPR001754">
    <property type="entry name" value="OMPdeCOase_dom"/>
</dbReference>
<evidence type="ECO:0000313" key="11">
    <source>
        <dbReference type="EMBL" id="MPM05120.1"/>
    </source>
</evidence>
<evidence type="ECO:0000256" key="5">
    <source>
        <dbReference type="ARBA" id="ARBA00022793"/>
    </source>
</evidence>
<dbReference type="SUPFAM" id="SSF51366">
    <property type="entry name" value="Ribulose-phoshate binding barrel"/>
    <property type="match status" value="1"/>
</dbReference>
<dbReference type="EMBL" id="VSSQ01001102">
    <property type="protein sequence ID" value="MPM05120.1"/>
    <property type="molecule type" value="Genomic_DNA"/>
</dbReference>
<evidence type="ECO:0000256" key="1">
    <source>
        <dbReference type="ARBA" id="ARBA00004861"/>
    </source>
</evidence>
<proteinExistence type="inferred from homology"/>
<comment type="similarity">
    <text evidence="2">Belongs to the OMP decarboxylase family. Type 2 subfamily.</text>
</comment>
<dbReference type="Gene3D" id="3.20.20.70">
    <property type="entry name" value="Aldolase class I"/>
    <property type="match status" value="1"/>
</dbReference>
<dbReference type="GO" id="GO:0044205">
    <property type="term" value="P:'de novo' UMP biosynthetic process"/>
    <property type="evidence" value="ECO:0007669"/>
    <property type="project" value="UniProtKB-UniPathway"/>
</dbReference>
<evidence type="ECO:0000256" key="6">
    <source>
        <dbReference type="ARBA" id="ARBA00022975"/>
    </source>
</evidence>
<dbReference type="NCBIfam" id="TIGR02127">
    <property type="entry name" value="pyrF_sub2"/>
    <property type="match status" value="1"/>
</dbReference>
<evidence type="ECO:0000256" key="9">
    <source>
        <dbReference type="ARBA" id="ARBA00049157"/>
    </source>
</evidence>
<keyword evidence="5" id="KW-0210">Decarboxylase</keyword>
<comment type="caution">
    <text evidence="11">The sequence shown here is derived from an EMBL/GenBank/DDBJ whole genome shotgun (WGS) entry which is preliminary data.</text>
</comment>
<reference evidence="11" key="1">
    <citation type="submission" date="2019-08" db="EMBL/GenBank/DDBJ databases">
        <authorList>
            <person name="Kucharzyk K."/>
            <person name="Murdoch R.W."/>
            <person name="Higgins S."/>
            <person name="Loffler F."/>
        </authorList>
    </citation>
    <scope>NUCLEOTIDE SEQUENCE</scope>
</reference>
<evidence type="ECO:0000259" key="10">
    <source>
        <dbReference type="SMART" id="SM00934"/>
    </source>
</evidence>
<dbReference type="InterPro" id="IPR013785">
    <property type="entry name" value="Aldolase_TIM"/>
</dbReference>
<dbReference type="Pfam" id="PF00215">
    <property type="entry name" value="OMPdecase"/>
    <property type="match status" value="1"/>
</dbReference>
<organism evidence="11">
    <name type="scientific">bioreactor metagenome</name>
    <dbReference type="NCBI Taxonomy" id="1076179"/>
    <lineage>
        <taxon>unclassified sequences</taxon>
        <taxon>metagenomes</taxon>
        <taxon>ecological metagenomes</taxon>
    </lineage>
</organism>